<accession>A0ABV7AJA8</accession>
<dbReference type="RefSeq" id="WP_377834190.1">
    <property type="nucleotide sequence ID" value="NZ_JBHRSK010000013.1"/>
</dbReference>
<proteinExistence type="predicted"/>
<organism evidence="1 2">
    <name type="scientific">Acidimangrovimonas pyrenivorans</name>
    <dbReference type="NCBI Taxonomy" id="2030798"/>
    <lineage>
        <taxon>Bacteria</taxon>
        <taxon>Pseudomonadati</taxon>
        <taxon>Pseudomonadota</taxon>
        <taxon>Alphaproteobacteria</taxon>
        <taxon>Rhodobacterales</taxon>
        <taxon>Paracoccaceae</taxon>
        <taxon>Acidimangrovimonas</taxon>
    </lineage>
</organism>
<comment type="caution">
    <text evidence="1">The sequence shown here is derived from an EMBL/GenBank/DDBJ whole genome shotgun (WGS) entry which is preliminary data.</text>
</comment>
<keyword evidence="2" id="KW-1185">Reference proteome</keyword>
<evidence type="ECO:0008006" key="3">
    <source>
        <dbReference type="Google" id="ProtNLM"/>
    </source>
</evidence>
<evidence type="ECO:0000313" key="2">
    <source>
        <dbReference type="Proteomes" id="UP001595443"/>
    </source>
</evidence>
<evidence type="ECO:0000313" key="1">
    <source>
        <dbReference type="EMBL" id="MFC2969481.1"/>
    </source>
</evidence>
<dbReference type="Proteomes" id="UP001595443">
    <property type="component" value="Unassembled WGS sequence"/>
</dbReference>
<protein>
    <recommendedName>
        <fullName evidence="3">PD-(D/E)XK nuclease superfamily protein</fullName>
    </recommendedName>
</protein>
<name>A0ABV7AJA8_9RHOB</name>
<sequence>MLKAVAQGKSGSLLKRWAEGDHAVKSRPQEDLVTSAVFGNLDLLAEPDRREALRLLLGEEAWKAFAPPKGATIRIELWRQGLTAPEDGTKVEPDLLLKAGERTAIVEVKWYSALSEDQLGRQLRAVQGAGREVCAILLLGLPGDLRIEGVKASARTWRDVARALGDPLAQPNTPLGHWKSMVGAFLAATERGAVFHGFGGLELTPVTGVEYRFRCGSCPPWFERNLLEVTEVSYVWKGRKK</sequence>
<reference evidence="2" key="1">
    <citation type="journal article" date="2019" name="Int. J. Syst. Evol. Microbiol.">
        <title>The Global Catalogue of Microorganisms (GCM) 10K type strain sequencing project: providing services to taxonomists for standard genome sequencing and annotation.</title>
        <authorList>
            <consortium name="The Broad Institute Genomics Platform"/>
            <consortium name="The Broad Institute Genome Sequencing Center for Infectious Disease"/>
            <person name="Wu L."/>
            <person name="Ma J."/>
        </authorList>
    </citation>
    <scope>NUCLEOTIDE SEQUENCE [LARGE SCALE GENOMIC DNA]</scope>
    <source>
        <strain evidence="2">KCTC 62192</strain>
    </source>
</reference>
<gene>
    <name evidence="1" type="ORF">ACFOES_15375</name>
</gene>
<dbReference type="EMBL" id="JBHRSK010000013">
    <property type="protein sequence ID" value="MFC2969481.1"/>
    <property type="molecule type" value="Genomic_DNA"/>
</dbReference>